<gene>
    <name evidence="1" type="ORF">NM208_g12516</name>
</gene>
<organism evidence="1 2">
    <name type="scientific">Fusarium decemcellulare</name>
    <dbReference type="NCBI Taxonomy" id="57161"/>
    <lineage>
        <taxon>Eukaryota</taxon>
        <taxon>Fungi</taxon>
        <taxon>Dikarya</taxon>
        <taxon>Ascomycota</taxon>
        <taxon>Pezizomycotina</taxon>
        <taxon>Sordariomycetes</taxon>
        <taxon>Hypocreomycetidae</taxon>
        <taxon>Hypocreales</taxon>
        <taxon>Nectriaceae</taxon>
        <taxon>Fusarium</taxon>
        <taxon>Fusarium decemcellulare species complex</taxon>
    </lineage>
</organism>
<evidence type="ECO:0000313" key="2">
    <source>
        <dbReference type="Proteomes" id="UP001148629"/>
    </source>
</evidence>
<dbReference type="EMBL" id="JANRMS010002285">
    <property type="protein sequence ID" value="KAJ3523272.1"/>
    <property type="molecule type" value="Genomic_DNA"/>
</dbReference>
<protein>
    <submittedName>
        <fullName evidence="1">Uncharacterized protein</fullName>
    </submittedName>
</protein>
<accession>A0ACC1RR08</accession>
<keyword evidence="2" id="KW-1185">Reference proteome</keyword>
<evidence type="ECO:0000313" key="1">
    <source>
        <dbReference type="EMBL" id="KAJ3523272.1"/>
    </source>
</evidence>
<comment type="caution">
    <text evidence="1">The sequence shown here is derived from an EMBL/GenBank/DDBJ whole genome shotgun (WGS) entry which is preliminary data.</text>
</comment>
<sequence length="475" mass="53168">MAVEPPSSERDETRFLAPIPSPYDQLPHRERLYKTLEICGKWPWQLVEPDKIPDSWSVNLLDEMAHAVRIVTGTADISLQDFMAQLDRIIEERIPCNKSNWSTKLMKTDVTYAIKWMTGKKKGRQKGRTTRSKSQASLPNNEEDQGAGEPRSTTDAGAELPTSDEVPLQDKPRTTGHDAQSSTVELRNDANQSQHDQNEVFDVQGFETDSATDQYTHDMSAYSPATSFDDERRPRFITSLAHADSATPSRKRPQLNDNSATEWTARKAHRGRRSDIGQRALADAPTLYMVWLRNESARAKQQVEAFNDCLFQLDSSRGKRAKVGDQEKQIQSERDAARRDVQKLAHDEHQHRQAVESLRPIVDQENCSAPYRAAFESSQKLLQSVPGDKKRAEERVPGEVERYRETVAQTEKEQRVCDVLLKLAGAGVAGIASWDSDRFVALEALVNEASGDEGGSEETGKESSGGQDEDVGMDG</sequence>
<proteinExistence type="predicted"/>
<reference evidence="1" key="1">
    <citation type="submission" date="2022-08" db="EMBL/GenBank/DDBJ databases">
        <title>Genome Sequence of Fusarium decemcellulare.</title>
        <authorList>
            <person name="Buettner E."/>
        </authorList>
    </citation>
    <scope>NUCLEOTIDE SEQUENCE</scope>
    <source>
        <strain evidence="1">Babe19</strain>
    </source>
</reference>
<name>A0ACC1RR08_9HYPO</name>
<dbReference type="Proteomes" id="UP001148629">
    <property type="component" value="Unassembled WGS sequence"/>
</dbReference>